<organism evidence="1">
    <name type="scientific">Kwoniella bestiolae CBS 10118</name>
    <dbReference type="NCBI Taxonomy" id="1296100"/>
    <lineage>
        <taxon>Eukaryota</taxon>
        <taxon>Fungi</taxon>
        <taxon>Dikarya</taxon>
        <taxon>Basidiomycota</taxon>
        <taxon>Agaricomycotina</taxon>
        <taxon>Tremellomycetes</taxon>
        <taxon>Tremellales</taxon>
        <taxon>Cryptococcaceae</taxon>
        <taxon>Kwoniella</taxon>
    </lineage>
</organism>
<dbReference type="OrthoDB" id="16464at2759"/>
<gene>
    <name evidence="1" type="ORF">I302_01035</name>
</gene>
<sequence length="464" mass="51718">MSDKLKAPEVPPMVLILGGTTTIARTLCQYLLNPTSPKASFVRLADRFSVSPPTTYLDKSFLSLLNSENSKLEYKQVNLLNTSKHSELFTPPSEYRGTKILPREKGDFEGFDIVFDLTGELGFDRPEILQISNTYQTALSLATSASTLPSNLKPKSYVRLTFPFYEQKSLPSSSPGHPESAGLTPDGVRGRWWAETLRGIGNLDLNFGVIRCAAWYGRGAYQGEIVPRLVVGHVYQYLKEEMKFLYNSDLRVNTVHSLDVAQSLYLLSLYLLSKPRADILKESAVTLPFTFSSPSSSSGFSLTSSSKRSSISDSWKTIPTVIPESTKVRVPLFNVVDENDSTQGSLAKIVAETWSIKFGFLNSAMASLVQQFAKNDFTEMVEDVNEMHVEAWSKMLASSNPPIESSPITPFLDEHAFRKMSICLDGSKAKKILGFKPIHPKVEVGELKEIVKEFQEDRLWPKLS</sequence>
<dbReference type="RefSeq" id="XP_019050598.2">
    <property type="nucleotide sequence ID" value="XM_019187720.2"/>
</dbReference>
<evidence type="ECO:0008006" key="2">
    <source>
        <dbReference type="Google" id="ProtNLM"/>
    </source>
</evidence>
<dbReference type="EMBL" id="KI894018">
    <property type="protein sequence ID" value="OCF29528.1"/>
    <property type="molecule type" value="Genomic_DNA"/>
</dbReference>
<dbReference type="InterPro" id="IPR036291">
    <property type="entry name" value="NAD(P)-bd_dom_sf"/>
</dbReference>
<reference evidence="1" key="2">
    <citation type="submission" date="2014-01" db="EMBL/GenBank/DDBJ databases">
        <title>Evolution of pathogenesis and genome organization in the Tremellales.</title>
        <authorList>
            <person name="Cuomo C."/>
            <person name="Litvintseva A."/>
            <person name="Heitman J."/>
            <person name="Chen Y."/>
            <person name="Sun S."/>
            <person name="Springer D."/>
            <person name="Dromer F."/>
            <person name="Young S."/>
            <person name="Zeng Q."/>
            <person name="Chapman S."/>
            <person name="Gujja S."/>
            <person name="Saif S."/>
            <person name="Birren B."/>
        </authorList>
    </citation>
    <scope>NUCLEOTIDE SEQUENCE</scope>
    <source>
        <strain evidence="1">CBS 10118</strain>
    </source>
</reference>
<dbReference type="AlphaFoldDB" id="A0A1B9GEY0"/>
<dbReference type="KEGG" id="kbi:30205434"/>
<proteinExistence type="predicted"/>
<dbReference type="GeneID" id="30205434"/>
<evidence type="ECO:0000313" key="1">
    <source>
        <dbReference type="EMBL" id="OCF29528.1"/>
    </source>
</evidence>
<dbReference type="PANTHER" id="PTHR43245">
    <property type="entry name" value="BIFUNCTIONAL POLYMYXIN RESISTANCE PROTEIN ARNA"/>
    <property type="match status" value="1"/>
</dbReference>
<dbReference type="VEuPathDB" id="FungiDB:I302_01035"/>
<dbReference type="PANTHER" id="PTHR43245:SF11">
    <property type="entry name" value="LD23561P"/>
    <property type="match status" value="1"/>
</dbReference>
<dbReference type="STRING" id="1296100.A0A1B9GEY0"/>
<name>A0A1B9GEY0_9TREE</name>
<dbReference type="InterPro" id="IPR050177">
    <property type="entry name" value="Lipid_A_modif_metabolic_enz"/>
</dbReference>
<reference evidence="1" key="1">
    <citation type="submission" date="2013-07" db="EMBL/GenBank/DDBJ databases">
        <title>The Genome Sequence of Cryptococcus bestiolae CBS10118.</title>
        <authorList>
            <consortium name="The Broad Institute Genome Sequencing Platform"/>
            <person name="Cuomo C."/>
            <person name="Litvintseva A."/>
            <person name="Chen Y."/>
            <person name="Heitman J."/>
            <person name="Sun S."/>
            <person name="Springer D."/>
            <person name="Dromer F."/>
            <person name="Young S.K."/>
            <person name="Zeng Q."/>
            <person name="Gargeya S."/>
            <person name="Fitzgerald M."/>
            <person name="Abouelleil A."/>
            <person name="Alvarado L."/>
            <person name="Berlin A.M."/>
            <person name="Chapman S.B."/>
            <person name="Dewar J."/>
            <person name="Goldberg J."/>
            <person name="Griggs A."/>
            <person name="Gujja S."/>
            <person name="Hansen M."/>
            <person name="Howarth C."/>
            <person name="Imamovic A."/>
            <person name="Larimer J."/>
            <person name="McCowan C."/>
            <person name="Murphy C."/>
            <person name="Pearson M."/>
            <person name="Priest M."/>
            <person name="Roberts A."/>
            <person name="Saif S."/>
            <person name="Shea T."/>
            <person name="Sykes S."/>
            <person name="Wortman J."/>
            <person name="Nusbaum C."/>
            <person name="Birren B."/>
        </authorList>
    </citation>
    <scope>NUCLEOTIDE SEQUENCE [LARGE SCALE GENOMIC DNA]</scope>
    <source>
        <strain evidence="1">CBS 10118</strain>
    </source>
</reference>
<dbReference type="SUPFAM" id="SSF51735">
    <property type="entry name" value="NAD(P)-binding Rossmann-fold domains"/>
    <property type="match status" value="1"/>
</dbReference>
<accession>A0A1B9GEY0</accession>
<dbReference type="Gene3D" id="3.40.50.720">
    <property type="entry name" value="NAD(P)-binding Rossmann-like Domain"/>
    <property type="match status" value="1"/>
</dbReference>
<protein>
    <recommendedName>
        <fullName evidence="2">NAD-dependent epimerase/dehydratase domain-containing protein</fullName>
    </recommendedName>
</protein>